<dbReference type="Gene3D" id="3.40.50.720">
    <property type="entry name" value="NAD(P)-binding Rossmann-like Domain"/>
    <property type="match status" value="1"/>
</dbReference>
<dbReference type="SUPFAM" id="SSF55347">
    <property type="entry name" value="Glyceraldehyde-3-phosphate dehydrogenase-like, C-terminal domain"/>
    <property type="match status" value="1"/>
</dbReference>
<dbReference type="EMBL" id="JAVDSB010000001">
    <property type="protein sequence ID" value="MDR6550094.1"/>
    <property type="molecule type" value="Genomic_DNA"/>
</dbReference>
<evidence type="ECO:0000313" key="4">
    <source>
        <dbReference type="EMBL" id="MDR6550094.1"/>
    </source>
</evidence>
<reference evidence="4 5" key="1">
    <citation type="submission" date="2023-07" db="EMBL/GenBank/DDBJ databases">
        <title>Sorghum-associated microbial communities from plants grown in Nebraska, USA.</title>
        <authorList>
            <person name="Schachtman D."/>
        </authorList>
    </citation>
    <scope>NUCLEOTIDE SEQUENCE [LARGE SCALE GENOMIC DNA]</scope>
    <source>
        <strain evidence="4 5">CC258</strain>
    </source>
</reference>
<feature type="domain" description="Gfo/Idh/MocA-like oxidoreductase N-terminal" evidence="2">
    <location>
        <begin position="1"/>
        <end position="119"/>
    </location>
</feature>
<name>A0ABU1NRL1_9BACL</name>
<evidence type="ECO:0000259" key="2">
    <source>
        <dbReference type="Pfam" id="PF01408"/>
    </source>
</evidence>
<dbReference type="Pfam" id="PF01408">
    <property type="entry name" value="GFO_IDH_MocA"/>
    <property type="match status" value="1"/>
</dbReference>
<dbReference type="InterPro" id="IPR036291">
    <property type="entry name" value="NAD(P)-bd_dom_sf"/>
</dbReference>
<organism evidence="4 5">
    <name type="scientific">Paenibacillus qinlingensis</name>
    <dbReference type="NCBI Taxonomy" id="1837343"/>
    <lineage>
        <taxon>Bacteria</taxon>
        <taxon>Bacillati</taxon>
        <taxon>Bacillota</taxon>
        <taxon>Bacilli</taxon>
        <taxon>Bacillales</taxon>
        <taxon>Paenibacillaceae</taxon>
        <taxon>Paenibacillus</taxon>
    </lineage>
</organism>
<evidence type="ECO:0000313" key="5">
    <source>
        <dbReference type="Proteomes" id="UP001267290"/>
    </source>
</evidence>
<dbReference type="Proteomes" id="UP001267290">
    <property type="component" value="Unassembled WGS sequence"/>
</dbReference>
<comment type="similarity">
    <text evidence="1">Belongs to the Gfo/Idh/MocA family.</text>
</comment>
<dbReference type="Pfam" id="PF02894">
    <property type="entry name" value="GFO_IDH_MocA_C"/>
    <property type="match status" value="1"/>
</dbReference>
<gene>
    <name evidence="4" type="ORF">J2736_001277</name>
</gene>
<sequence>MKVAVIGCGGMGQWHALSYMKMSGVELVGVCDNVLSFAEEVAKKTGTNAFESFEEMVAAVDFDVVSVAVPSYLHKELVCQAAKAGKHVICEKPIALALEDAKEMIRCCEENDVRLFVGHVVRFFPEYSQMKKQIDAGEIGKVGVVNARRVGSHPGNARPWFKDADKSGGVIVDLMIHDIDFMRWTLGEVKSVYGMNKCDADMDYALVTLVFESGAVANLEAFWGYPGSFRYAAEFAGSQGLVRTDSMDAQSLQIRKVASEENQGKVVEIPQSPNFNDPYYIELEHFLNSIRYGTEPIVTAHDAVKALEIANAALTSIRTGKSVLL</sequence>
<evidence type="ECO:0000256" key="1">
    <source>
        <dbReference type="ARBA" id="ARBA00010928"/>
    </source>
</evidence>
<proteinExistence type="inferred from homology"/>
<protein>
    <submittedName>
        <fullName evidence="4">Dehydrogenase</fullName>
    </submittedName>
</protein>
<dbReference type="InterPro" id="IPR000683">
    <property type="entry name" value="Gfo/Idh/MocA-like_OxRdtase_N"/>
</dbReference>
<dbReference type="PANTHER" id="PTHR43377:SF1">
    <property type="entry name" value="BILIVERDIN REDUCTASE A"/>
    <property type="match status" value="1"/>
</dbReference>
<dbReference type="InterPro" id="IPR004104">
    <property type="entry name" value="Gfo/Idh/MocA-like_OxRdtase_C"/>
</dbReference>
<dbReference type="InterPro" id="IPR051450">
    <property type="entry name" value="Gfo/Idh/MocA_Oxidoreductases"/>
</dbReference>
<accession>A0ABU1NRL1</accession>
<evidence type="ECO:0000259" key="3">
    <source>
        <dbReference type="Pfam" id="PF02894"/>
    </source>
</evidence>
<dbReference type="PANTHER" id="PTHR43377">
    <property type="entry name" value="BILIVERDIN REDUCTASE A"/>
    <property type="match status" value="1"/>
</dbReference>
<dbReference type="RefSeq" id="WP_310224471.1">
    <property type="nucleotide sequence ID" value="NZ_JAVDSB010000001.1"/>
</dbReference>
<keyword evidence="5" id="KW-1185">Reference proteome</keyword>
<comment type="caution">
    <text evidence="4">The sequence shown here is derived from an EMBL/GenBank/DDBJ whole genome shotgun (WGS) entry which is preliminary data.</text>
</comment>
<dbReference type="SUPFAM" id="SSF51735">
    <property type="entry name" value="NAD(P)-binding Rossmann-fold domains"/>
    <property type="match status" value="1"/>
</dbReference>
<dbReference type="Gene3D" id="3.30.360.10">
    <property type="entry name" value="Dihydrodipicolinate Reductase, domain 2"/>
    <property type="match status" value="1"/>
</dbReference>
<feature type="domain" description="Gfo/Idh/MocA-like oxidoreductase C-terminal" evidence="3">
    <location>
        <begin position="131"/>
        <end position="323"/>
    </location>
</feature>